<keyword evidence="2" id="KW-1185">Reference proteome</keyword>
<evidence type="ECO:0000313" key="1">
    <source>
        <dbReference type="EMBL" id="KAI4340067.1"/>
    </source>
</evidence>
<accession>A0ACB9NWP5</accession>
<organism evidence="1 2">
    <name type="scientific">Melastoma candidum</name>
    <dbReference type="NCBI Taxonomy" id="119954"/>
    <lineage>
        <taxon>Eukaryota</taxon>
        <taxon>Viridiplantae</taxon>
        <taxon>Streptophyta</taxon>
        <taxon>Embryophyta</taxon>
        <taxon>Tracheophyta</taxon>
        <taxon>Spermatophyta</taxon>
        <taxon>Magnoliopsida</taxon>
        <taxon>eudicotyledons</taxon>
        <taxon>Gunneridae</taxon>
        <taxon>Pentapetalae</taxon>
        <taxon>rosids</taxon>
        <taxon>malvids</taxon>
        <taxon>Myrtales</taxon>
        <taxon>Melastomataceae</taxon>
        <taxon>Melastomatoideae</taxon>
        <taxon>Melastomateae</taxon>
        <taxon>Melastoma</taxon>
    </lineage>
</organism>
<dbReference type="Proteomes" id="UP001057402">
    <property type="component" value="Chromosome 7"/>
</dbReference>
<reference evidence="2" key="1">
    <citation type="journal article" date="2023" name="Front. Plant Sci.">
        <title>Chromosomal-level genome assembly of Melastoma candidum provides insights into trichome evolution.</title>
        <authorList>
            <person name="Zhong Y."/>
            <person name="Wu W."/>
            <person name="Sun C."/>
            <person name="Zou P."/>
            <person name="Liu Y."/>
            <person name="Dai S."/>
            <person name="Zhou R."/>
        </authorList>
    </citation>
    <scope>NUCLEOTIDE SEQUENCE [LARGE SCALE GENOMIC DNA]</scope>
</reference>
<sequence length="125" mass="13086">MRFLLDLIPCYGSPGSKAGPSDHPAPPPPPPRMVRKTSRAPSWSPSLFAISEERAVMGGVLIVARGKVMASLGSVTGGNTRRTSGGRGPGSASRARTPYKDEYGHGQGYLSGTMIPAFSPAPFVF</sequence>
<name>A0ACB9NWP5_9MYRT</name>
<protein>
    <submittedName>
        <fullName evidence="1">Uncharacterized protein</fullName>
    </submittedName>
</protein>
<dbReference type="EMBL" id="CM042886">
    <property type="protein sequence ID" value="KAI4340067.1"/>
    <property type="molecule type" value="Genomic_DNA"/>
</dbReference>
<evidence type="ECO:0000313" key="2">
    <source>
        <dbReference type="Proteomes" id="UP001057402"/>
    </source>
</evidence>
<gene>
    <name evidence="1" type="ORF">MLD38_024940</name>
</gene>
<proteinExistence type="predicted"/>
<comment type="caution">
    <text evidence="1">The sequence shown here is derived from an EMBL/GenBank/DDBJ whole genome shotgun (WGS) entry which is preliminary data.</text>
</comment>